<feature type="region of interest" description="Disordered" evidence="5">
    <location>
        <begin position="112"/>
        <end position="191"/>
    </location>
</feature>
<evidence type="ECO:0000313" key="8">
    <source>
        <dbReference type="Proteomes" id="UP000054399"/>
    </source>
</evidence>
<proteinExistence type="predicted"/>
<evidence type="ECO:0000313" key="7">
    <source>
        <dbReference type="EMBL" id="KAL0243644.1"/>
    </source>
</evidence>
<dbReference type="SMART" id="SM00353">
    <property type="entry name" value="HLH"/>
    <property type="match status" value="1"/>
</dbReference>
<dbReference type="PANTHER" id="PTHR46117">
    <property type="entry name" value="FI24210P1"/>
    <property type="match status" value="1"/>
</dbReference>
<dbReference type="Proteomes" id="UP000054399">
    <property type="component" value="Unassembled WGS sequence"/>
</dbReference>
<evidence type="ECO:0000256" key="2">
    <source>
        <dbReference type="ARBA" id="ARBA00023015"/>
    </source>
</evidence>
<comment type="subcellular location">
    <subcellularLocation>
        <location evidence="1">Nucleus</location>
    </subcellularLocation>
</comment>
<keyword evidence="4" id="KW-0539">Nucleus</keyword>
<dbReference type="SUPFAM" id="SSF47459">
    <property type="entry name" value="HLH, helix-loop-helix DNA-binding domain"/>
    <property type="match status" value="1"/>
</dbReference>
<feature type="region of interest" description="Disordered" evidence="5">
    <location>
        <begin position="316"/>
        <end position="350"/>
    </location>
</feature>
<evidence type="ECO:0000256" key="1">
    <source>
        <dbReference type="ARBA" id="ARBA00004123"/>
    </source>
</evidence>
<dbReference type="PROSITE" id="PS50888">
    <property type="entry name" value="BHLH"/>
    <property type="match status" value="1"/>
</dbReference>
<gene>
    <name evidence="7" type="ORF">I308_105612</name>
</gene>
<accession>A0ABR3BLI1</accession>
<dbReference type="Pfam" id="PF00010">
    <property type="entry name" value="HLH"/>
    <property type="match status" value="1"/>
</dbReference>
<reference evidence="8" key="1">
    <citation type="submission" date="2015-01" db="EMBL/GenBank/DDBJ databases">
        <title>The Genome Sequence of Cryptococcus gattii MMRL2647.</title>
        <authorList>
            <consortium name="The Broad Institute Genomics Platform"/>
            <person name="Cuomo C."/>
            <person name="Litvintseva A."/>
            <person name="Chen Y."/>
            <person name="Heitman J."/>
            <person name="Sun S."/>
            <person name="Springer D."/>
            <person name="Dromer F."/>
            <person name="Young S."/>
            <person name="Zeng Q."/>
            <person name="Gargeya S."/>
            <person name="Abouelleil A."/>
            <person name="Alvarado L."/>
            <person name="Chapman S.B."/>
            <person name="Gainer-Dewar J."/>
            <person name="Goldberg J."/>
            <person name="Griggs A."/>
            <person name="Gujja S."/>
            <person name="Hansen M."/>
            <person name="Howarth C."/>
            <person name="Imamovic A."/>
            <person name="Larimer J."/>
            <person name="Murphy C."/>
            <person name="Naylor J."/>
            <person name="Pearson M."/>
            <person name="Priest M."/>
            <person name="Roberts A."/>
            <person name="Saif S."/>
            <person name="Shea T."/>
            <person name="Sykes S."/>
            <person name="Wortman J."/>
            <person name="Nusbaum C."/>
            <person name="Birren B."/>
        </authorList>
    </citation>
    <scope>NUCLEOTIDE SEQUENCE [LARGE SCALE GENOMIC DNA]</scope>
    <source>
        <strain evidence="8">IND107</strain>
    </source>
</reference>
<evidence type="ECO:0000256" key="4">
    <source>
        <dbReference type="ARBA" id="ARBA00023242"/>
    </source>
</evidence>
<keyword evidence="2" id="KW-0805">Transcription regulation</keyword>
<dbReference type="InterPro" id="IPR011598">
    <property type="entry name" value="bHLH_dom"/>
</dbReference>
<dbReference type="CDD" id="cd11387">
    <property type="entry name" value="bHLHzip_USF_MITF"/>
    <property type="match status" value="1"/>
</dbReference>
<reference evidence="7 8" key="2">
    <citation type="submission" date="2024-01" db="EMBL/GenBank/DDBJ databases">
        <title>Comparative genomics of Cryptococcus and Kwoniella reveals pathogenesis evolution and contrasting modes of karyotype evolution via chromosome fusion or intercentromeric recombination.</title>
        <authorList>
            <person name="Coelho M.A."/>
            <person name="David-Palma M."/>
            <person name="Shea T."/>
            <person name="Bowers K."/>
            <person name="Mcginley-Smith S."/>
            <person name="Mohammad A.W."/>
            <person name="Gnirke A."/>
            <person name="Yurkov A.M."/>
            <person name="Nowrousian M."/>
            <person name="Sun S."/>
            <person name="Cuomo C.A."/>
            <person name="Heitman J."/>
        </authorList>
    </citation>
    <scope>NUCLEOTIDE SEQUENCE [LARGE SCALE GENOMIC DNA]</scope>
    <source>
        <strain evidence="7 8">IND107</strain>
    </source>
</reference>
<dbReference type="Gene3D" id="4.10.280.10">
    <property type="entry name" value="Helix-loop-helix DNA-binding domain"/>
    <property type="match status" value="1"/>
</dbReference>
<evidence type="ECO:0000256" key="3">
    <source>
        <dbReference type="ARBA" id="ARBA00023163"/>
    </source>
</evidence>
<feature type="region of interest" description="Disordered" evidence="5">
    <location>
        <begin position="448"/>
        <end position="551"/>
    </location>
</feature>
<evidence type="ECO:0000259" key="6">
    <source>
        <dbReference type="PROSITE" id="PS50888"/>
    </source>
</evidence>
<feature type="domain" description="BHLH" evidence="6">
    <location>
        <begin position="280"/>
        <end position="366"/>
    </location>
</feature>
<dbReference type="InterPro" id="IPR051732">
    <property type="entry name" value="USF"/>
</dbReference>
<dbReference type="RefSeq" id="XP_066612011.1">
    <property type="nucleotide sequence ID" value="XM_066760065.1"/>
</dbReference>
<dbReference type="GeneID" id="91992467"/>
<protein>
    <recommendedName>
        <fullName evidence="6">BHLH domain-containing protein</fullName>
    </recommendedName>
</protein>
<comment type="caution">
    <text evidence="7">The sequence shown here is derived from an EMBL/GenBank/DDBJ whole genome shotgun (WGS) entry which is preliminary data.</text>
</comment>
<organism evidence="7 8">
    <name type="scientific">Cryptococcus tetragattii IND107</name>
    <dbReference type="NCBI Taxonomy" id="1296105"/>
    <lineage>
        <taxon>Eukaryota</taxon>
        <taxon>Fungi</taxon>
        <taxon>Dikarya</taxon>
        <taxon>Basidiomycota</taxon>
        <taxon>Agaricomycotina</taxon>
        <taxon>Tremellomycetes</taxon>
        <taxon>Tremellales</taxon>
        <taxon>Cryptococcaceae</taxon>
        <taxon>Cryptococcus</taxon>
        <taxon>Cryptococcus gattii species complex</taxon>
    </lineage>
</organism>
<dbReference type="InterPro" id="IPR036638">
    <property type="entry name" value="HLH_DNA-bd_sf"/>
</dbReference>
<feature type="compositionally biased region" description="Polar residues" evidence="5">
    <location>
        <begin position="174"/>
        <end position="184"/>
    </location>
</feature>
<feature type="compositionally biased region" description="Low complexity" evidence="5">
    <location>
        <begin position="481"/>
        <end position="495"/>
    </location>
</feature>
<keyword evidence="8" id="KW-1185">Reference proteome</keyword>
<dbReference type="PANTHER" id="PTHR46117:SF3">
    <property type="entry name" value="FI24210P1"/>
    <property type="match status" value="1"/>
</dbReference>
<sequence length="551" mass="60226">MSTAKVEGFSIPGNSHMAPRPNMHRPFSDGSMTVDTDLLASLMSGGSPHQTADRGQYNMATSPFSFSQSLPVRHHSFDYSLPSPLSTSINIAGHMRNSISGGTGANSGGVFNAVKFGNEHPEPPVSLPPVTDASAQGGHQRSRSQSSTHSVGKAPSTRSRQARKSMTDVRPPRSSLQRGRSQVPTRPMGLGVSLDTHVEDEMTDSISPPDFGANGAFGLAIASGRDSFNNDTASWASGSVPSMVPGSLGSFDTDEVLVDSPITPVKPLLHLSDENYKKQRRRECHNLVEKRRREHINAKIEELGTLLPEKYNQIDEPAEEEDEDGKAAAKKKKNKRGGNVSAKSQKDAAHCKGRILSQSVNYIRDLKQITETQASRISQLEQLLMNLGVNTADENANVNQGFPQQHPLFWLNNNGLNNFPDSGEHNLQAMRPSPEPERHFSFDIVSTQPWSDSRDSHESPHPVNGLHPQENKDMFIPFQPSPSSTNSSHPPNVSNFRRASQSGSSDMDMDPLSPLGVGEEGVREKPRERAMRQDSQIELQMGMSGLFNTKF</sequence>
<name>A0ABR3BLI1_9TREE</name>
<feature type="region of interest" description="Disordered" evidence="5">
    <location>
        <begin position="1"/>
        <end position="21"/>
    </location>
</feature>
<feature type="compositionally biased region" description="Basic and acidic residues" evidence="5">
    <location>
        <begin position="520"/>
        <end position="532"/>
    </location>
</feature>
<keyword evidence="3" id="KW-0804">Transcription</keyword>
<dbReference type="EMBL" id="ATAM02000010">
    <property type="protein sequence ID" value="KAL0243644.1"/>
    <property type="molecule type" value="Genomic_DNA"/>
</dbReference>
<evidence type="ECO:0000256" key="5">
    <source>
        <dbReference type="SAM" id="MobiDB-lite"/>
    </source>
</evidence>
<feature type="compositionally biased region" description="Low complexity" evidence="5">
    <location>
        <begin position="134"/>
        <end position="150"/>
    </location>
</feature>